<reference evidence="1 2" key="1">
    <citation type="submission" date="2016-09" db="EMBL/GenBank/DDBJ databases">
        <title>The draft genome of Dichanthelium oligosanthes: A C3 panicoid grass species.</title>
        <authorList>
            <person name="Studer A.J."/>
            <person name="Schnable J.C."/>
            <person name="Brutnell T.P."/>
        </authorList>
    </citation>
    <scope>NUCLEOTIDE SEQUENCE [LARGE SCALE GENOMIC DNA]</scope>
    <source>
        <strain evidence="2">cv. Kellogg 1175</strain>
        <tissue evidence="1">Leaf</tissue>
    </source>
</reference>
<proteinExistence type="predicted"/>
<dbReference type="InterPro" id="IPR045166">
    <property type="entry name" value="Spp2-like"/>
</dbReference>
<evidence type="ECO:0008006" key="3">
    <source>
        <dbReference type="Google" id="ProtNLM"/>
    </source>
</evidence>
<dbReference type="Pfam" id="PF25088">
    <property type="entry name" value="GPKOW_C"/>
    <property type="match status" value="1"/>
</dbReference>
<dbReference type="AlphaFoldDB" id="A0A1E5UUQ8"/>
<sequence>MVIPPLPNSRNFGPRKAILSPQVRVVSEQLGKRLYLMKGNVVDVVMDDGLELVQGVEQDILETVLPRTNGRVHVLYGKHKGVCGRLVEKNSEEIGLVEDGDTKAMMATAILALVQYPTSC</sequence>
<protein>
    <recommendedName>
        <fullName evidence="3">KOW domain-containing protein</fullName>
    </recommendedName>
</protein>
<dbReference type="GO" id="GO:0005681">
    <property type="term" value="C:spliceosomal complex"/>
    <property type="evidence" value="ECO:0007669"/>
    <property type="project" value="TreeGrafter"/>
</dbReference>
<evidence type="ECO:0000313" key="2">
    <source>
        <dbReference type="Proteomes" id="UP000095767"/>
    </source>
</evidence>
<dbReference type="OrthoDB" id="5577072at2759"/>
<dbReference type="EMBL" id="LWDX02062669">
    <property type="protein sequence ID" value="OEL16535.1"/>
    <property type="molecule type" value="Genomic_DNA"/>
</dbReference>
<dbReference type="GO" id="GO:0000398">
    <property type="term" value="P:mRNA splicing, via spliceosome"/>
    <property type="evidence" value="ECO:0007669"/>
    <property type="project" value="InterPro"/>
</dbReference>
<organism evidence="1 2">
    <name type="scientific">Dichanthelium oligosanthes</name>
    <dbReference type="NCBI Taxonomy" id="888268"/>
    <lineage>
        <taxon>Eukaryota</taxon>
        <taxon>Viridiplantae</taxon>
        <taxon>Streptophyta</taxon>
        <taxon>Embryophyta</taxon>
        <taxon>Tracheophyta</taxon>
        <taxon>Spermatophyta</taxon>
        <taxon>Magnoliopsida</taxon>
        <taxon>Liliopsida</taxon>
        <taxon>Poales</taxon>
        <taxon>Poaceae</taxon>
        <taxon>PACMAD clade</taxon>
        <taxon>Panicoideae</taxon>
        <taxon>Panicodae</taxon>
        <taxon>Paniceae</taxon>
        <taxon>Dichantheliinae</taxon>
        <taxon>Dichanthelium</taxon>
    </lineage>
</organism>
<comment type="caution">
    <text evidence="1">The sequence shown here is derived from an EMBL/GenBank/DDBJ whole genome shotgun (WGS) entry which is preliminary data.</text>
</comment>
<dbReference type="PANTHER" id="PTHR15818">
    <property type="entry name" value="G PATCH AND KOW-CONTAINING"/>
    <property type="match status" value="1"/>
</dbReference>
<evidence type="ECO:0000313" key="1">
    <source>
        <dbReference type="EMBL" id="OEL16535.1"/>
    </source>
</evidence>
<dbReference type="Proteomes" id="UP000095767">
    <property type="component" value="Unassembled WGS sequence"/>
</dbReference>
<accession>A0A1E5UUQ8</accession>
<dbReference type="PANTHER" id="PTHR15818:SF3">
    <property type="entry name" value="KOW DOMAIN-CONTAINING PROTEIN"/>
    <property type="match status" value="1"/>
</dbReference>
<name>A0A1E5UUQ8_9POAL</name>
<gene>
    <name evidence="1" type="ORF">BAE44_0022445</name>
</gene>
<dbReference type="STRING" id="888268.A0A1E5UUQ8"/>
<keyword evidence="2" id="KW-1185">Reference proteome</keyword>